<keyword evidence="3 6" id="KW-0812">Transmembrane</keyword>
<dbReference type="PANTHER" id="PTHR30213">
    <property type="entry name" value="INNER MEMBRANE PROTEIN YHJD"/>
    <property type="match status" value="1"/>
</dbReference>
<evidence type="ECO:0000256" key="1">
    <source>
        <dbReference type="ARBA" id="ARBA00004651"/>
    </source>
</evidence>
<evidence type="ECO:0000256" key="3">
    <source>
        <dbReference type="ARBA" id="ARBA00022692"/>
    </source>
</evidence>
<organism evidence="7 8">
    <name type="scientific">Streptomyces rameus</name>
    <dbReference type="NCBI Taxonomy" id="68261"/>
    <lineage>
        <taxon>Bacteria</taxon>
        <taxon>Bacillati</taxon>
        <taxon>Actinomycetota</taxon>
        <taxon>Actinomycetes</taxon>
        <taxon>Kitasatosporales</taxon>
        <taxon>Streptomycetaceae</taxon>
        <taxon>Streptomyces</taxon>
    </lineage>
</organism>
<dbReference type="PANTHER" id="PTHR30213:SF0">
    <property type="entry name" value="UPF0761 MEMBRANE PROTEIN YIHY"/>
    <property type="match status" value="1"/>
</dbReference>
<protein>
    <submittedName>
        <fullName evidence="7">Uncharacterized protein</fullName>
    </submittedName>
</protein>
<feature type="transmembrane region" description="Helical" evidence="6">
    <location>
        <begin position="46"/>
        <end position="66"/>
    </location>
</feature>
<dbReference type="InterPro" id="IPR017039">
    <property type="entry name" value="Virul_fac_BrkB"/>
</dbReference>
<keyword evidence="4 6" id="KW-1133">Transmembrane helix</keyword>
<proteinExistence type="predicted"/>
<evidence type="ECO:0000313" key="7">
    <source>
        <dbReference type="EMBL" id="GAA3151375.1"/>
    </source>
</evidence>
<sequence>MYVTEVLVERFRSCEWVQIPLRPEVTVLAGDNNGFRWITPGSFLTLVYWMIASAGFALYVAHFATYNKTNGTMAGVIVLLIRPWITNLAIQLGLEFDAETVRQRAVAGGLLADLWALFFSAPVPLVLWGWGGGPICGWDGGLLWCWGRWPLGAALELRRGVRGLPACGIAAQPVFPASRTKYPGSAGAAGPGTAIPSCWGSGSRSS</sequence>
<accession>A0ABP6NKN8</accession>
<keyword evidence="8" id="KW-1185">Reference proteome</keyword>
<gene>
    <name evidence="7" type="ORF">GCM10010521_43710</name>
</gene>
<evidence type="ECO:0000313" key="8">
    <source>
        <dbReference type="Proteomes" id="UP001500893"/>
    </source>
</evidence>
<feature type="transmembrane region" description="Helical" evidence="6">
    <location>
        <begin position="72"/>
        <end position="94"/>
    </location>
</feature>
<dbReference type="EMBL" id="BAAAVM010000064">
    <property type="protein sequence ID" value="GAA3151375.1"/>
    <property type="molecule type" value="Genomic_DNA"/>
</dbReference>
<keyword evidence="2" id="KW-1003">Cell membrane</keyword>
<comment type="subcellular location">
    <subcellularLocation>
        <location evidence="1">Cell membrane</location>
        <topology evidence="1">Multi-pass membrane protein</topology>
    </subcellularLocation>
</comment>
<keyword evidence="5 6" id="KW-0472">Membrane</keyword>
<name>A0ABP6NKN8_9ACTN</name>
<evidence type="ECO:0000256" key="2">
    <source>
        <dbReference type="ARBA" id="ARBA00022475"/>
    </source>
</evidence>
<evidence type="ECO:0000256" key="5">
    <source>
        <dbReference type="ARBA" id="ARBA00023136"/>
    </source>
</evidence>
<reference evidence="8" key="1">
    <citation type="journal article" date="2019" name="Int. J. Syst. Evol. Microbiol.">
        <title>The Global Catalogue of Microorganisms (GCM) 10K type strain sequencing project: providing services to taxonomists for standard genome sequencing and annotation.</title>
        <authorList>
            <consortium name="The Broad Institute Genomics Platform"/>
            <consortium name="The Broad Institute Genome Sequencing Center for Infectious Disease"/>
            <person name="Wu L."/>
            <person name="Ma J."/>
        </authorList>
    </citation>
    <scope>NUCLEOTIDE SEQUENCE [LARGE SCALE GENOMIC DNA]</scope>
    <source>
        <strain evidence="8">JCM 11574</strain>
    </source>
</reference>
<comment type="caution">
    <text evidence="7">The sequence shown here is derived from an EMBL/GenBank/DDBJ whole genome shotgun (WGS) entry which is preliminary data.</text>
</comment>
<dbReference type="Pfam" id="PF03631">
    <property type="entry name" value="Virul_fac_BrkB"/>
    <property type="match status" value="1"/>
</dbReference>
<evidence type="ECO:0000256" key="6">
    <source>
        <dbReference type="SAM" id="Phobius"/>
    </source>
</evidence>
<feature type="transmembrane region" description="Helical" evidence="6">
    <location>
        <begin position="106"/>
        <end position="130"/>
    </location>
</feature>
<evidence type="ECO:0000256" key="4">
    <source>
        <dbReference type="ARBA" id="ARBA00022989"/>
    </source>
</evidence>
<dbReference type="Proteomes" id="UP001500893">
    <property type="component" value="Unassembled WGS sequence"/>
</dbReference>